<dbReference type="KEGG" id="prv:G7070_02205"/>
<reference evidence="1 2" key="1">
    <citation type="submission" date="2020-03" db="EMBL/GenBank/DDBJ databases">
        <title>Propioniciclava sp. nov., isolated from Hydrophilus acuminatus.</title>
        <authorList>
            <person name="Hyun D.-W."/>
            <person name="Bae J.-W."/>
        </authorList>
    </citation>
    <scope>NUCLEOTIDE SEQUENCE [LARGE SCALE GENOMIC DNA]</scope>
    <source>
        <strain evidence="1 2">HDW11</strain>
    </source>
</reference>
<organism evidence="1 2">
    <name type="scientific">Propioniciclava coleopterorum</name>
    <dbReference type="NCBI Taxonomy" id="2714937"/>
    <lineage>
        <taxon>Bacteria</taxon>
        <taxon>Bacillati</taxon>
        <taxon>Actinomycetota</taxon>
        <taxon>Actinomycetes</taxon>
        <taxon>Propionibacteriales</taxon>
        <taxon>Propionibacteriaceae</taxon>
        <taxon>Propioniciclava</taxon>
    </lineage>
</organism>
<dbReference type="SUPFAM" id="SSF53474">
    <property type="entry name" value="alpha/beta-Hydrolases"/>
    <property type="match status" value="1"/>
</dbReference>
<accession>A0A6G7Y3C8</accession>
<proteinExistence type="predicted"/>
<name>A0A6G7Y3C8_9ACTN</name>
<dbReference type="InterPro" id="IPR029058">
    <property type="entry name" value="AB_hydrolase_fold"/>
</dbReference>
<dbReference type="Proteomes" id="UP000501058">
    <property type="component" value="Chromosome"/>
</dbReference>
<protein>
    <recommendedName>
        <fullName evidence="3">Esterase</fullName>
    </recommendedName>
</protein>
<evidence type="ECO:0000313" key="2">
    <source>
        <dbReference type="Proteomes" id="UP000501058"/>
    </source>
</evidence>
<evidence type="ECO:0008006" key="3">
    <source>
        <dbReference type="Google" id="ProtNLM"/>
    </source>
</evidence>
<evidence type="ECO:0000313" key="1">
    <source>
        <dbReference type="EMBL" id="QIK71312.1"/>
    </source>
</evidence>
<dbReference type="Gene3D" id="3.40.50.1820">
    <property type="entry name" value="alpha/beta hydrolase"/>
    <property type="match status" value="1"/>
</dbReference>
<keyword evidence="2" id="KW-1185">Reference proteome</keyword>
<dbReference type="EMBL" id="CP049865">
    <property type="protein sequence ID" value="QIK71312.1"/>
    <property type="molecule type" value="Genomic_DNA"/>
</dbReference>
<gene>
    <name evidence="1" type="ORF">G7070_02205</name>
</gene>
<dbReference type="AlphaFoldDB" id="A0A6G7Y3C8"/>
<sequence>MARRRRHVPVLFGAVALTMVAAIGFTWWRPWQLFTGGGGTFADRTNQTFTASNGLSSTYHLYAAGLTHETAIGIVFQFHGDGAYEFTHPTSSYSFGGSAGIVAEARSRGYIVVPVLSPDRSGETTWWEEGERNATFADELIATMRERYPGAADNTWLVGYSGGSQFITQFYLPLHARTLTGGGAVMFAGGGRPYDVASRAFPDALKPRFPMHWYTGARDDGRRSDDGYDALGDEVHGAKAGVAYYSAAGFPTTYEWVPGLGHDLDDRFGGVLAQQLDLHAR</sequence>
<dbReference type="RefSeq" id="WP_166231630.1">
    <property type="nucleotide sequence ID" value="NZ_CP049865.1"/>
</dbReference>